<feature type="transmembrane region" description="Helical" evidence="5">
    <location>
        <begin position="231"/>
        <end position="250"/>
    </location>
</feature>
<name>A0A7X3LWX9_9HYPH</name>
<evidence type="ECO:0000313" key="8">
    <source>
        <dbReference type="Proteomes" id="UP000433101"/>
    </source>
</evidence>
<proteinExistence type="predicted"/>
<dbReference type="EMBL" id="WUMV01000008">
    <property type="protein sequence ID" value="MXN66620.1"/>
    <property type="molecule type" value="Genomic_DNA"/>
</dbReference>
<dbReference type="RefSeq" id="WP_160776870.1">
    <property type="nucleotide sequence ID" value="NZ_WUMV01000008.1"/>
</dbReference>
<feature type="transmembrane region" description="Helical" evidence="5">
    <location>
        <begin position="257"/>
        <end position="277"/>
    </location>
</feature>
<dbReference type="PANTHER" id="PTHR37422:SF13">
    <property type="entry name" value="LIPOPOLYSACCHARIDE BIOSYNTHESIS PROTEIN PA4999-RELATED"/>
    <property type="match status" value="1"/>
</dbReference>
<evidence type="ECO:0000256" key="5">
    <source>
        <dbReference type="SAM" id="Phobius"/>
    </source>
</evidence>
<dbReference type="AlphaFoldDB" id="A0A7X3LWX9"/>
<dbReference type="InterPro" id="IPR007016">
    <property type="entry name" value="O-antigen_ligase-rel_domated"/>
</dbReference>
<feature type="transmembrane region" description="Helical" evidence="5">
    <location>
        <begin position="208"/>
        <end position="225"/>
    </location>
</feature>
<evidence type="ECO:0000256" key="1">
    <source>
        <dbReference type="ARBA" id="ARBA00004141"/>
    </source>
</evidence>
<feature type="transmembrane region" description="Helical" evidence="5">
    <location>
        <begin position="384"/>
        <end position="401"/>
    </location>
</feature>
<reference evidence="7 8" key="1">
    <citation type="submission" date="2019-12" db="EMBL/GenBank/DDBJ databases">
        <authorList>
            <person name="Li M."/>
        </authorList>
    </citation>
    <scope>NUCLEOTIDE SEQUENCE [LARGE SCALE GENOMIC DNA]</scope>
    <source>
        <strain evidence="7 8">GBMRC 2046</strain>
    </source>
</reference>
<evidence type="ECO:0000256" key="2">
    <source>
        <dbReference type="ARBA" id="ARBA00022692"/>
    </source>
</evidence>
<keyword evidence="8" id="KW-1185">Reference proteome</keyword>
<feature type="transmembrane region" description="Helical" evidence="5">
    <location>
        <begin position="146"/>
        <end position="164"/>
    </location>
</feature>
<feature type="transmembrane region" description="Helical" evidence="5">
    <location>
        <begin position="93"/>
        <end position="112"/>
    </location>
</feature>
<comment type="subcellular location">
    <subcellularLocation>
        <location evidence="1">Membrane</location>
        <topology evidence="1">Multi-pass membrane protein</topology>
    </subcellularLocation>
</comment>
<comment type="caution">
    <text evidence="7">The sequence shown here is derived from an EMBL/GenBank/DDBJ whole genome shotgun (WGS) entry which is preliminary data.</text>
</comment>
<dbReference type="Pfam" id="PF04932">
    <property type="entry name" value="Wzy_C"/>
    <property type="match status" value="1"/>
</dbReference>
<gene>
    <name evidence="7" type="ORF">GR183_17015</name>
</gene>
<accession>A0A7X3LWX9</accession>
<evidence type="ECO:0000256" key="4">
    <source>
        <dbReference type="ARBA" id="ARBA00023136"/>
    </source>
</evidence>
<keyword evidence="2 5" id="KW-0812">Transmembrane</keyword>
<keyword evidence="3 5" id="KW-1133">Transmembrane helix</keyword>
<evidence type="ECO:0000313" key="7">
    <source>
        <dbReference type="EMBL" id="MXN66620.1"/>
    </source>
</evidence>
<feature type="transmembrane region" description="Helical" evidence="5">
    <location>
        <begin position="118"/>
        <end position="139"/>
    </location>
</feature>
<dbReference type="InterPro" id="IPR051533">
    <property type="entry name" value="WaaL-like"/>
</dbReference>
<keyword evidence="4 5" id="KW-0472">Membrane</keyword>
<feature type="domain" description="O-antigen ligase-related" evidence="6">
    <location>
        <begin position="193"/>
        <end position="363"/>
    </location>
</feature>
<evidence type="ECO:0000256" key="3">
    <source>
        <dbReference type="ARBA" id="ARBA00022989"/>
    </source>
</evidence>
<dbReference type="GO" id="GO:0016020">
    <property type="term" value="C:membrane"/>
    <property type="evidence" value="ECO:0007669"/>
    <property type="project" value="UniProtKB-SubCell"/>
</dbReference>
<evidence type="ECO:0000259" key="6">
    <source>
        <dbReference type="Pfam" id="PF04932"/>
    </source>
</evidence>
<dbReference type="Proteomes" id="UP000433101">
    <property type="component" value="Unassembled WGS sequence"/>
</dbReference>
<dbReference type="PANTHER" id="PTHR37422">
    <property type="entry name" value="TEICHURONIC ACID BIOSYNTHESIS PROTEIN TUAE"/>
    <property type="match status" value="1"/>
</dbReference>
<feature type="transmembrane region" description="Helical" evidence="5">
    <location>
        <begin position="63"/>
        <end position="81"/>
    </location>
</feature>
<feature type="transmembrane region" description="Helical" evidence="5">
    <location>
        <begin position="407"/>
        <end position="425"/>
    </location>
</feature>
<sequence length="431" mass="46466">MTHSATGERLGEGVLAGRAADDGVLGWVPALIVAYITLLSPLFVVREFSENSDAAVTASQSNAVNQLFWIGLLAGVVLFGWRRLPRLLPVLRQPTVLTILAFLGFSLASILWSPVPGIAFRRVMLQVIVVFAVVAPMFMVSDRAALLNRIVAVFLLTVAVNVVPVLTQPPGPIGHEGIYAHKNQFGLVAAYAFVFALFGAVRYRGSMRLLALTVAAIALLEIVVSRSKTSLGLSILIPALSAGVVGLSAVSGIRAVYLVIFGAVFGICGYVFFNYLFDYSFADLSMLLFDDTTFTGRTEIWDFIFGIISRQPVFGQGYGSFWGTGAGSIVALEAPGFIGQLLQSHNGYVDVLLETGAIGFGLLVLFVFFTLFDVGGFRGSSRAEAWLVLCVALFAILHNMLESSWFRGYTLAWLMFLMAAAYSAAQKEAAR</sequence>
<feature type="transmembrane region" description="Helical" evidence="5">
    <location>
        <begin position="351"/>
        <end position="372"/>
    </location>
</feature>
<protein>
    <recommendedName>
        <fullName evidence="6">O-antigen ligase-related domain-containing protein</fullName>
    </recommendedName>
</protein>
<organism evidence="7 8">
    <name type="scientific">Stappia sediminis</name>
    <dbReference type="NCBI Taxonomy" id="2692190"/>
    <lineage>
        <taxon>Bacteria</taxon>
        <taxon>Pseudomonadati</taxon>
        <taxon>Pseudomonadota</taxon>
        <taxon>Alphaproteobacteria</taxon>
        <taxon>Hyphomicrobiales</taxon>
        <taxon>Stappiaceae</taxon>
        <taxon>Stappia</taxon>
    </lineage>
</organism>
<feature type="transmembrane region" description="Helical" evidence="5">
    <location>
        <begin position="184"/>
        <end position="201"/>
    </location>
</feature>
<feature type="transmembrane region" description="Helical" evidence="5">
    <location>
        <begin position="24"/>
        <end position="43"/>
    </location>
</feature>